<dbReference type="InterPro" id="IPR050741">
    <property type="entry name" value="Acyl-CoA_dehydrogenase"/>
</dbReference>
<dbReference type="SUPFAM" id="SSF47203">
    <property type="entry name" value="Acyl-CoA dehydrogenase C-terminal domain-like"/>
    <property type="match status" value="1"/>
</dbReference>
<keyword evidence="12" id="KW-0472">Membrane</keyword>
<evidence type="ECO:0000259" key="14">
    <source>
        <dbReference type="Pfam" id="PF02770"/>
    </source>
</evidence>
<evidence type="ECO:0000256" key="8">
    <source>
        <dbReference type="ARBA" id="ARBA00022827"/>
    </source>
</evidence>
<dbReference type="Pfam" id="PF02770">
    <property type="entry name" value="Acyl-CoA_dh_M"/>
    <property type="match status" value="1"/>
</dbReference>
<evidence type="ECO:0000256" key="5">
    <source>
        <dbReference type="ARBA" id="ARBA00012040"/>
    </source>
</evidence>
<proteinExistence type="inferred from homology"/>
<feature type="transmembrane region" description="Helical" evidence="12">
    <location>
        <begin position="44"/>
        <end position="66"/>
    </location>
</feature>
<feature type="domain" description="Acyl-CoA dehydrogenase/oxidase C-terminal" evidence="13">
    <location>
        <begin position="356"/>
        <end position="503"/>
    </location>
</feature>
<keyword evidence="12" id="KW-0812">Transmembrane</keyword>
<dbReference type="Pfam" id="PF02771">
    <property type="entry name" value="Acyl-CoA_dh_N"/>
    <property type="match status" value="1"/>
</dbReference>
<dbReference type="EC" id="1.3.8.8" evidence="5"/>
<dbReference type="Pfam" id="PF09317">
    <property type="entry name" value="ACDH_C"/>
    <property type="match status" value="1"/>
</dbReference>
<dbReference type="EC" id="1.3.8.7" evidence="4"/>
<feature type="domain" description="Acyl-CoA dehydrogenase C-terminal bacterial-type" evidence="16">
    <location>
        <begin position="510"/>
        <end position="791"/>
    </location>
</feature>
<evidence type="ECO:0000256" key="3">
    <source>
        <dbReference type="ARBA" id="ARBA00009347"/>
    </source>
</evidence>
<sequence length="812" mass="88099">MTLLTIGLIVGFLGLLLALAYVKAPLVAWCAYDALILGVCRAPLWLWGIFSVMTLVSIVPFIRQVVITAPIVKAIKRFNLLPSISATERAAIEAGTVWVDGELFSGKPNFERILAEPYPTLTAAEQAFVDGPVEQVCHMATDWEIHQRKDLPPAVWAYLKQERFFGMMIPTEYGGRGFTNTAYSAVMTKLASRSFTHTATVGVTNSLGPAKLLLRYGTPDQKQRYLPKLATGEEMPCFALTEPTAGSDAASLQSSGTVFQKNGELYLRLNWQKRYITLGAIATLIGLAVRLHDPDNLLGKGKDVGITCVLVPADTPGVQLGRRHDPMGVPFYNSPIAGRNVVLPASQIIGGVEQAGQGWTMLMQSLAAGRGVSFPATATGVAKLVSRVTGAYSVVREQFGLSIGKFEGVEEPLARIGALTYLMDAARLYTCGAVDQGEQPAVVSAIAKYQFTELSRQLINDGMDILGGAGICRGPRNLLANIYTATPIPITVEGANILTRSLIIYGQGAIRCHGYIVDEIAALEDNNVAAFDYAFWRHVGLFGRNWARAKVLGLTHGRLAKAPVRGETARYYQKLAWASATFAALSDLAMISYGGRLKRHEKITGRFADMLSWMYLATATLRRFEAEGRRDEDLPLVHWAMNHSLGQIQQALEGLLANLNIPVLGGLIRATTLPWFRLNPIGVMPSDAQGHAVAKLLQSPDGRNHLTRGLHVPSDAEQALGRLERAYQLSIVAMPVFTKIKAAFRNGELNIVPPVGRVEAALRAGVITGAESDLATTAETAQLDAIQVDSFTLAEYQRIGKEFIEEEITGAE</sequence>
<protein>
    <recommendedName>
        <fullName evidence="6">Acyl-coenzyme A dehydrogenase</fullName>
        <ecNumber evidence="4">1.3.8.7</ecNumber>
        <ecNumber evidence="5">1.3.8.8</ecNumber>
    </recommendedName>
</protein>
<gene>
    <name evidence="17" type="ORF">IXB28_02235</name>
</gene>
<comment type="pathway">
    <text evidence="2">Lipid metabolism; fatty acid beta-oxidation.</text>
</comment>
<dbReference type="NCBIfam" id="NF009586">
    <property type="entry name" value="PRK13026.1"/>
    <property type="match status" value="1"/>
</dbReference>
<dbReference type="InterPro" id="IPR009100">
    <property type="entry name" value="AcylCoA_DH/oxidase_NM_dom_sf"/>
</dbReference>
<feature type="domain" description="Acyl-CoA oxidase/dehydrogenase middle" evidence="14">
    <location>
        <begin position="237"/>
        <end position="333"/>
    </location>
</feature>
<comment type="caution">
    <text evidence="17">The sequence shown here is derived from an EMBL/GenBank/DDBJ whole genome shotgun (WGS) entry which is preliminary data.</text>
</comment>
<dbReference type="PANTHER" id="PTHR48083:SF33">
    <property type="entry name" value="ACYL-COENZYME A DEHYDROGENASE"/>
    <property type="match status" value="1"/>
</dbReference>
<dbReference type="InterPro" id="IPR036250">
    <property type="entry name" value="AcylCo_DH-like_C"/>
</dbReference>
<dbReference type="PROSITE" id="PS00072">
    <property type="entry name" value="ACYL_COA_DH_1"/>
    <property type="match status" value="1"/>
</dbReference>
<dbReference type="NCBIfam" id="NF007000">
    <property type="entry name" value="PRK09463.1"/>
    <property type="match status" value="1"/>
</dbReference>
<evidence type="ECO:0000256" key="7">
    <source>
        <dbReference type="ARBA" id="ARBA00022630"/>
    </source>
</evidence>
<evidence type="ECO:0000256" key="11">
    <source>
        <dbReference type="ARBA" id="ARBA00049247"/>
    </source>
</evidence>
<keyword evidence="9" id="KW-0560">Oxidoreductase</keyword>
<feature type="domain" description="Acyl-CoA dehydrogenase/oxidase N-terminal" evidence="15">
    <location>
        <begin position="138"/>
        <end position="233"/>
    </location>
</feature>
<feature type="transmembrane region" description="Helical" evidence="12">
    <location>
        <begin position="275"/>
        <end position="292"/>
    </location>
</feature>
<keyword evidence="8" id="KW-0274">FAD</keyword>
<evidence type="ECO:0000256" key="12">
    <source>
        <dbReference type="SAM" id="Phobius"/>
    </source>
</evidence>
<accession>A0ABS5XZI9</accession>
<evidence type="ECO:0000256" key="10">
    <source>
        <dbReference type="ARBA" id="ARBA00047882"/>
    </source>
</evidence>
<dbReference type="InterPro" id="IPR009075">
    <property type="entry name" value="AcylCo_DH/oxidase_C"/>
</dbReference>
<evidence type="ECO:0000256" key="6">
    <source>
        <dbReference type="ARBA" id="ARBA00020144"/>
    </source>
</evidence>
<dbReference type="Gene3D" id="1.10.540.10">
    <property type="entry name" value="Acyl-CoA dehydrogenase/oxidase, N-terminal domain"/>
    <property type="match status" value="1"/>
</dbReference>
<keyword evidence="7" id="KW-0285">Flavoprotein</keyword>
<dbReference type="Proteomes" id="UP001196661">
    <property type="component" value="Unassembled WGS sequence"/>
</dbReference>
<evidence type="ECO:0000313" key="18">
    <source>
        <dbReference type="Proteomes" id="UP001196661"/>
    </source>
</evidence>
<evidence type="ECO:0000256" key="9">
    <source>
        <dbReference type="ARBA" id="ARBA00023002"/>
    </source>
</evidence>
<comment type="catalytic activity">
    <reaction evidence="10">
        <text>a medium-chain 2,3-saturated fatty acyl-CoA + oxidized [electron-transfer flavoprotein] + H(+) = a medium-chain (2E)-enoyl-CoA + reduced [electron-transfer flavoprotein]</text>
        <dbReference type="Rhea" id="RHEA:14477"/>
        <dbReference type="Rhea" id="RHEA-COMP:10685"/>
        <dbReference type="Rhea" id="RHEA-COMP:10686"/>
        <dbReference type="ChEBI" id="CHEBI:15378"/>
        <dbReference type="ChEBI" id="CHEBI:57692"/>
        <dbReference type="ChEBI" id="CHEBI:58307"/>
        <dbReference type="ChEBI" id="CHEBI:83723"/>
        <dbReference type="ChEBI" id="CHEBI:83726"/>
        <dbReference type="EC" id="1.3.8.7"/>
    </reaction>
</comment>
<evidence type="ECO:0000313" key="17">
    <source>
        <dbReference type="EMBL" id="MBT9311013.1"/>
    </source>
</evidence>
<organism evidence="17 18">
    <name type="scientific">Leptothoe kymatousa TAU-MAC 1615</name>
    <dbReference type="NCBI Taxonomy" id="2364775"/>
    <lineage>
        <taxon>Bacteria</taxon>
        <taxon>Bacillati</taxon>
        <taxon>Cyanobacteriota</taxon>
        <taxon>Cyanophyceae</taxon>
        <taxon>Nodosilineales</taxon>
        <taxon>Cymatolegaceae</taxon>
        <taxon>Leptothoe</taxon>
        <taxon>Leptothoe kymatousa</taxon>
    </lineage>
</organism>
<dbReference type="PANTHER" id="PTHR48083">
    <property type="entry name" value="MEDIUM-CHAIN SPECIFIC ACYL-COA DEHYDROGENASE, MITOCHONDRIAL-RELATED"/>
    <property type="match status" value="1"/>
</dbReference>
<dbReference type="Pfam" id="PF00441">
    <property type="entry name" value="Acyl-CoA_dh_1"/>
    <property type="match status" value="1"/>
</dbReference>
<comment type="catalytic activity">
    <reaction evidence="11">
        <text>a long-chain 2,3-saturated fatty acyl-CoA + oxidized [electron-transfer flavoprotein] + H(+) = a long-chain (2E)-enoyl-CoA + reduced [electron-transfer flavoprotein]</text>
        <dbReference type="Rhea" id="RHEA:17721"/>
        <dbReference type="Rhea" id="RHEA-COMP:10685"/>
        <dbReference type="Rhea" id="RHEA-COMP:10686"/>
        <dbReference type="ChEBI" id="CHEBI:15378"/>
        <dbReference type="ChEBI" id="CHEBI:57692"/>
        <dbReference type="ChEBI" id="CHEBI:58307"/>
        <dbReference type="ChEBI" id="CHEBI:83721"/>
        <dbReference type="ChEBI" id="CHEBI:83727"/>
        <dbReference type="EC" id="1.3.8.8"/>
    </reaction>
</comment>
<dbReference type="RefSeq" id="WP_215616923.1">
    <property type="nucleotide sequence ID" value="NZ_JADOER010000003.1"/>
</dbReference>
<dbReference type="Gene3D" id="2.40.110.10">
    <property type="entry name" value="Butyryl-CoA Dehydrogenase, subunit A, domain 2"/>
    <property type="match status" value="1"/>
</dbReference>
<dbReference type="InterPro" id="IPR046373">
    <property type="entry name" value="Acyl-CoA_Oxase/DH_mid-dom_sf"/>
</dbReference>
<dbReference type="InterPro" id="IPR015396">
    <property type="entry name" value="FadE_C"/>
</dbReference>
<dbReference type="EMBL" id="JADOER010000003">
    <property type="protein sequence ID" value="MBT9311013.1"/>
    <property type="molecule type" value="Genomic_DNA"/>
</dbReference>
<name>A0ABS5XZI9_9CYAN</name>
<keyword evidence="12" id="KW-1133">Transmembrane helix</keyword>
<keyword evidence="18" id="KW-1185">Reference proteome</keyword>
<comment type="similarity">
    <text evidence="3">Belongs to the acyl-CoA dehydrogenase family.</text>
</comment>
<dbReference type="InterPro" id="IPR006089">
    <property type="entry name" value="Acyl-CoA_DH_CS"/>
</dbReference>
<reference evidence="17 18" key="1">
    <citation type="journal article" date="2021" name="Mar. Drugs">
        <title>Genome Reduction and Secondary Metabolism of the Marine Sponge-Associated Cyanobacterium Leptothoe.</title>
        <authorList>
            <person name="Konstantinou D."/>
            <person name="Popin R.V."/>
            <person name="Fewer D.P."/>
            <person name="Sivonen K."/>
            <person name="Gkelis S."/>
        </authorList>
    </citation>
    <scope>NUCLEOTIDE SEQUENCE [LARGE SCALE GENOMIC DNA]</scope>
    <source>
        <strain evidence="17 18">TAU-MAC 1615</strain>
    </source>
</reference>
<evidence type="ECO:0000259" key="13">
    <source>
        <dbReference type="Pfam" id="PF00441"/>
    </source>
</evidence>
<evidence type="ECO:0000256" key="4">
    <source>
        <dbReference type="ARBA" id="ARBA00012033"/>
    </source>
</evidence>
<dbReference type="SUPFAM" id="SSF56645">
    <property type="entry name" value="Acyl-CoA dehydrogenase NM domain-like"/>
    <property type="match status" value="1"/>
</dbReference>
<dbReference type="Gene3D" id="1.20.140.10">
    <property type="entry name" value="Butyryl-CoA Dehydrogenase, subunit A, domain 3"/>
    <property type="match status" value="1"/>
</dbReference>
<evidence type="ECO:0000256" key="1">
    <source>
        <dbReference type="ARBA" id="ARBA00001974"/>
    </source>
</evidence>
<comment type="cofactor">
    <cofactor evidence="1">
        <name>FAD</name>
        <dbReference type="ChEBI" id="CHEBI:57692"/>
    </cofactor>
</comment>
<evidence type="ECO:0000256" key="2">
    <source>
        <dbReference type="ARBA" id="ARBA00005005"/>
    </source>
</evidence>
<dbReference type="InterPro" id="IPR013786">
    <property type="entry name" value="AcylCoA_DH/ox_N"/>
</dbReference>
<evidence type="ECO:0000259" key="16">
    <source>
        <dbReference type="Pfam" id="PF09317"/>
    </source>
</evidence>
<dbReference type="InterPro" id="IPR006091">
    <property type="entry name" value="Acyl-CoA_Oxase/DH_mid-dom"/>
</dbReference>
<evidence type="ECO:0000259" key="15">
    <source>
        <dbReference type="Pfam" id="PF02771"/>
    </source>
</evidence>
<dbReference type="InterPro" id="IPR037069">
    <property type="entry name" value="AcylCoA_DH/ox_N_sf"/>
</dbReference>